<evidence type="ECO:0000256" key="1">
    <source>
        <dbReference type="SAM" id="MobiDB-lite"/>
    </source>
</evidence>
<dbReference type="Pfam" id="PF10708">
    <property type="entry name" value="DUF2510"/>
    <property type="match status" value="1"/>
</dbReference>
<feature type="transmembrane region" description="Helical" evidence="2">
    <location>
        <begin position="374"/>
        <end position="393"/>
    </location>
</feature>
<sequence length="517" mass="53411">MSGGNTVSTIGDVSTIPAGWYPDPQDGSRSRWWDGSRWTASVSDPQPPAPAPTTFVEPQQTAPQQYVQQPFTPAVPVAAGSGLALTRRQLRAQSEQLALGASSAQPADTGVIARSAHAAEPMPQVPAPAELVATPVVEAPVEPTPVDTTAADAAAAALVAAAIASPEPVAAPAESVPFDWSPNAVMPARVEAPAPVAEFVAPVAAVVPEPVAAPVAPVAAPVVTPAVSTAVATVGDTVPAEPLSNYAALAALFGSVDHQSPEPQWENDKSKTAVAQFDYAASFAQEDSPFGFAAPAQIEPPTEKRSTLSANTGAIWIFVIMPVLQIGMAWLAFDYLGLAAGGLTLLGFLAVEVLLYVVLAGIDGKSLKSLGHPKVPSMLWAIVPLLYLIMRVVRTGRRSVGPLLIWLLTQVAIVALALLLAMPIILALMGSSPMAVDAPVVPDAPTMTQVEYNALLTPEGATAHVASYLADEPVPHTDVSCAAFTVLEPASMTLCSFTVDDTILEGEFPIGNVTVVP</sequence>
<feature type="domain" description="DUF2510" evidence="3">
    <location>
        <begin position="18"/>
        <end position="51"/>
    </location>
</feature>
<keyword evidence="2" id="KW-0812">Transmembrane</keyword>
<comment type="caution">
    <text evidence="4">The sequence shown here is derived from an EMBL/GenBank/DDBJ whole genome shotgun (WGS) entry which is preliminary data.</text>
</comment>
<feature type="transmembrane region" description="Helical" evidence="2">
    <location>
        <begin position="405"/>
        <end position="428"/>
    </location>
</feature>
<evidence type="ECO:0000313" key="4">
    <source>
        <dbReference type="EMBL" id="TBN56610.1"/>
    </source>
</evidence>
<dbReference type="EMBL" id="SISG01000001">
    <property type="protein sequence ID" value="TBN56610.1"/>
    <property type="molecule type" value="Genomic_DNA"/>
</dbReference>
<keyword evidence="5" id="KW-1185">Reference proteome</keyword>
<feature type="transmembrane region" description="Helical" evidence="2">
    <location>
        <begin position="314"/>
        <end position="333"/>
    </location>
</feature>
<keyword evidence="2" id="KW-0472">Membrane</keyword>
<proteinExistence type="predicted"/>
<evidence type="ECO:0000259" key="3">
    <source>
        <dbReference type="Pfam" id="PF10708"/>
    </source>
</evidence>
<organism evidence="4 5">
    <name type="scientific">Glaciihabitans arcticus</name>
    <dbReference type="NCBI Taxonomy" id="2668039"/>
    <lineage>
        <taxon>Bacteria</taxon>
        <taxon>Bacillati</taxon>
        <taxon>Actinomycetota</taxon>
        <taxon>Actinomycetes</taxon>
        <taxon>Micrococcales</taxon>
        <taxon>Microbacteriaceae</taxon>
        <taxon>Glaciihabitans</taxon>
    </lineage>
</organism>
<dbReference type="InterPro" id="IPR018929">
    <property type="entry name" value="DUF2510"/>
</dbReference>
<keyword evidence="2" id="KW-1133">Transmembrane helix</keyword>
<feature type="region of interest" description="Disordered" evidence="1">
    <location>
        <begin position="1"/>
        <end position="63"/>
    </location>
</feature>
<gene>
    <name evidence="4" type="ORF">EYE40_03920</name>
</gene>
<name>A0A4Q9GWK4_9MICO</name>
<accession>A0A4Q9GWK4</accession>
<protein>
    <submittedName>
        <fullName evidence="4">DUF2510 domain-containing protein</fullName>
    </submittedName>
</protein>
<feature type="compositionally biased region" description="Polar residues" evidence="1">
    <location>
        <begin position="1"/>
        <end position="12"/>
    </location>
</feature>
<feature type="transmembrane region" description="Helical" evidence="2">
    <location>
        <begin position="339"/>
        <end position="362"/>
    </location>
</feature>
<evidence type="ECO:0000256" key="2">
    <source>
        <dbReference type="SAM" id="Phobius"/>
    </source>
</evidence>
<reference evidence="5" key="1">
    <citation type="submission" date="2019-02" db="EMBL/GenBank/DDBJ databases">
        <title>Glaciihabitans arcticus sp. nov., a psychrotolerant bacterium isolated from polar soil.</title>
        <authorList>
            <person name="Dahal R.H."/>
        </authorList>
    </citation>
    <scope>NUCLEOTIDE SEQUENCE [LARGE SCALE GENOMIC DNA]</scope>
    <source>
        <strain evidence="5">RP-3-7</strain>
    </source>
</reference>
<dbReference type="AlphaFoldDB" id="A0A4Q9GWK4"/>
<evidence type="ECO:0000313" key="5">
    <source>
        <dbReference type="Proteomes" id="UP000294194"/>
    </source>
</evidence>
<dbReference type="Proteomes" id="UP000294194">
    <property type="component" value="Unassembled WGS sequence"/>
</dbReference>